<dbReference type="Proteomes" id="UP000305095">
    <property type="component" value="Unassembled WGS sequence"/>
</dbReference>
<dbReference type="Gene3D" id="3.10.50.10">
    <property type="match status" value="1"/>
</dbReference>
<keyword evidence="4" id="KW-0146">Chitin degradation</keyword>
<keyword evidence="3 6" id="KW-0378">Hydrolase</keyword>
<evidence type="ECO:0000256" key="4">
    <source>
        <dbReference type="ARBA" id="ARBA00023024"/>
    </source>
</evidence>
<comment type="caution">
    <text evidence="9">The sequence shown here is derived from an EMBL/GenBank/DDBJ whole genome shotgun (WGS) entry which is preliminary data.</text>
</comment>
<dbReference type="InterPro" id="IPR017853">
    <property type="entry name" value="GH"/>
</dbReference>
<dbReference type="GO" id="GO:0008843">
    <property type="term" value="F:endochitinase activity"/>
    <property type="evidence" value="ECO:0007669"/>
    <property type="project" value="UniProtKB-EC"/>
</dbReference>
<evidence type="ECO:0000256" key="3">
    <source>
        <dbReference type="ARBA" id="ARBA00022801"/>
    </source>
</evidence>
<evidence type="ECO:0000256" key="7">
    <source>
        <dbReference type="RuleBase" id="RU004453"/>
    </source>
</evidence>
<dbReference type="GO" id="GO:0006032">
    <property type="term" value="P:chitin catabolic process"/>
    <property type="evidence" value="ECO:0007669"/>
    <property type="project" value="UniProtKB-KW"/>
</dbReference>
<evidence type="ECO:0000256" key="2">
    <source>
        <dbReference type="ARBA" id="ARBA00012729"/>
    </source>
</evidence>
<dbReference type="InterPro" id="IPR050314">
    <property type="entry name" value="Glycosyl_Hydrlase_18"/>
</dbReference>
<gene>
    <name evidence="9" type="ORF">FDV58_29515</name>
</gene>
<evidence type="ECO:0000259" key="8">
    <source>
        <dbReference type="PROSITE" id="PS51910"/>
    </source>
</evidence>
<evidence type="ECO:0000256" key="5">
    <source>
        <dbReference type="ARBA" id="ARBA00023295"/>
    </source>
</evidence>
<accession>A0A4U6RTI3</accession>
<dbReference type="Pfam" id="PF00704">
    <property type="entry name" value="Glyco_hydro_18"/>
    <property type="match status" value="1"/>
</dbReference>
<feature type="domain" description="GH18" evidence="8">
    <location>
        <begin position="33"/>
        <end position="406"/>
    </location>
</feature>
<evidence type="ECO:0000256" key="1">
    <source>
        <dbReference type="ARBA" id="ARBA00000822"/>
    </source>
</evidence>
<dbReference type="PANTHER" id="PTHR11177">
    <property type="entry name" value="CHITINASE"/>
    <property type="match status" value="1"/>
</dbReference>
<dbReference type="InterPro" id="IPR029070">
    <property type="entry name" value="Chitinase_insertion_sf"/>
</dbReference>
<dbReference type="AlphaFoldDB" id="A0A4U6RTI3"/>
<dbReference type="SMART" id="SM00636">
    <property type="entry name" value="Glyco_18"/>
    <property type="match status" value="1"/>
</dbReference>
<dbReference type="PANTHER" id="PTHR11177:SF317">
    <property type="entry name" value="CHITINASE 12-RELATED"/>
    <property type="match status" value="1"/>
</dbReference>
<sequence>MAVDRRTFALSGFSALVCGYAMQQGRTAPARSPVVAGYVAPWKARKGGPSITAIPARELTHLMYAFGTVSTEGLAQLADRCLDAGACDGTAPSAPFGGNFAQLAELKRSSPELRILISLGGWSGSKYFSAAAATPTSRARFAQSVIEAFFRPYPGLFDGVDIDWEFPVSGGRPGNLERPEDRSNFTLLIAELRRRLSEFSALQHEELELTIAVSAVPDKIVNLEAAALARLVDRINLMAYDYHAGSGIAGFNAPLFACAGDPIPDLNVDASVNALIRAGVAPAKVTLGVAFYGRAVADIPPENKGLFQKGTTASAEWGGSDGIDYRDLVARRPVEQGFRRYWSDEAQVPWLYDAERRIWISYDDPLSVARKAMYARARALAGIMIWDLFADDGSLLAALRTGTLPSQKSE</sequence>
<dbReference type="Gene3D" id="3.20.20.80">
    <property type="entry name" value="Glycosidases"/>
    <property type="match status" value="1"/>
</dbReference>
<dbReference type="SUPFAM" id="SSF54556">
    <property type="entry name" value="Chitinase insertion domain"/>
    <property type="match status" value="1"/>
</dbReference>
<evidence type="ECO:0000313" key="10">
    <source>
        <dbReference type="Proteomes" id="UP000305095"/>
    </source>
</evidence>
<dbReference type="EC" id="3.2.1.14" evidence="2"/>
<dbReference type="InterPro" id="IPR001223">
    <property type="entry name" value="Glyco_hydro18_cat"/>
</dbReference>
<organism evidence="9 10">
    <name type="scientific">Bradyrhizobium elkanii</name>
    <dbReference type="NCBI Taxonomy" id="29448"/>
    <lineage>
        <taxon>Bacteria</taxon>
        <taxon>Pseudomonadati</taxon>
        <taxon>Pseudomonadota</taxon>
        <taxon>Alphaproteobacteria</taxon>
        <taxon>Hyphomicrobiales</taxon>
        <taxon>Nitrobacteraceae</taxon>
        <taxon>Bradyrhizobium</taxon>
    </lineage>
</organism>
<protein>
    <recommendedName>
        <fullName evidence="2">chitinase</fullName>
        <ecNumber evidence="2">3.2.1.14</ecNumber>
    </recommendedName>
</protein>
<dbReference type="GO" id="GO:0008061">
    <property type="term" value="F:chitin binding"/>
    <property type="evidence" value="ECO:0007669"/>
    <property type="project" value="InterPro"/>
</dbReference>
<dbReference type="EMBL" id="SZZP01000021">
    <property type="protein sequence ID" value="TKV77740.1"/>
    <property type="molecule type" value="Genomic_DNA"/>
</dbReference>
<evidence type="ECO:0000256" key="6">
    <source>
        <dbReference type="RuleBase" id="RU000489"/>
    </source>
</evidence>
<keyword evidence="4" id="KW-0119">Carbohydrate metabolism</keyword>
<reference evidence="9 10" key="1">
    <citation type="submission" date="2019-05" db="EMBL/GenBank/DDBJ databases">
        <title>Draft Genome of Bradyrhizobium elkanii strain SEMIA 938, Used in Commercial Inoculants for Lupinus spp. in Brazil.</title>
        <authorList>
            <person name="Hungria M."/>
            <person name="Delamuta J.R.M."/>
            <person name="Ribeiro R.A."/>
            <person name="Nogueira M.A."/>
        </authorList>
    </citation>
    <scope>NUCLEOTIDE SEQUENCE [LARGE SCALE GENOMIC DNA]</scope>
    <source>
        <strain evidence="9 10">Semia 938</strain>
    </source>
</reference>
<dbReference type="PROSITE" id="PS01095">
    <property type="entry name" value="GH18_1"/>
    <property type="match status" value="1"/>
</dbReference>
<keyword evidence="5 6" id="KW-0326">Glycosidase</keyword>
<dbReference type="InterPro" id="IPR011583">
    <property type="entry name" value="Chitinase_II/V-like_cat"/>
</dbReference>
<dbReference type="GO" id="GO:0005975">
    <property type="term" value="P:carbohydrate metabolic process"/>
    <property type="evidence" value="ECO:0007669"/>
    <property type="project" value="InterPro"/>
</dbReference>
<name>A0A4U6RTI3_BRAEL</name>
<evidence type="ECO:0000313" key="9">
    <source>
        <dbReference type="EMBL" id="TKV77740.1"/>
    </source>
</evidence>
<keyword evidence="4" id="KW-0624">Polysaccharide degradation</keyword>
<dbReference type="SUPFAM" id="SSF51445">
    <property type="entry name" value="(Trans)glycosidases"/>
    <property type="match status" value="1"/>
</dbReference>
<dbReference type="CDD" id="cd06548">
    <property type="entry name" value="GH18_chitinase"/>
    <property type="match status" value="1"/>
</dbReference>
<proteinExistence type="inferred from homology"/>
<dbReference type="InterPro" id="IPR001579">
    <property type="entry name" value="Glyco_hydro_18_chit_AS"/>
</dbReference>
<comment type="similarity">
    <text evidence="7">Belongs to the glycosyl hydrolase 18 family.</text>
</comment>
<comment type="catalytic activity">
    <reaction evidence="1">
        <text>Random endo-hydrolysis of N-acetyl-beta-D-glucosaminide (1-&gt;4)-beta-linkages in chitin and chitodextrins.</text>
        <dbReference type="EC" id="3.2.1.14"/>
    </reaction>
</comment>
<dbReference type="PROSITE" id="PS51910">
    <property type="entry name" value="GH18_2"/>
    <property type="match status" value="1"/>
</dbReference>